<dbReference type="InterPro" id="IPR011257">
    <property type="entry name" value="DNA_glycosylase"/>
</dbReference>
<dbReference type="Proteomes" id="UP001159364">
    <property type="component" value="Linkage Group LG07"/>
</dbReference>
<evidence type="ECO:0008006" key="5">
    <source>
        <dbReference type="Google" id="ProtNLM"/>
    </source>
</evidence>
<name>A0AAV8T116_9ROSI</name>
<dbReference type="GO" id="GO:0003677">
    <property type="term" value="F:DNA binding"/>
    <property type="evidence" value="ECO:0007669"/>
    <property type="project" value="InterPro"/>
</dbReference>
<dbReference type="GO" id="GO:0006281">
    <property type="term" value="P:DNA repair"/>
    <property type="evidence" value="ECO:0007669"/>
    <property type="project" value="InterPro"/>
</dbReference>
<dbReference type="PANTHER" id="PTHR15074">
    <property type="entry name" value="METHYL-CPG-BINDING PROTEIN"/>
    <property type="match status" value="1"/>
</dbReference>
<evidence type="ECO:0000256" key="1">
    <source>
        <dbReference type="ARBA" id="ARBA00004123"/>
    </source>
</evidence>
<evidence type="ECO:0000313" key="3">
    <source>
        <dbReference type="EMBL" id="KAJ8760367.1"/>
    </source>
</evidence>
<dbReference type="SUPFAM" id="SSF48150">
    <property type="entry name" value="DNA-glycosylase"/>
    <property type="match status" value="1"/>
</dbReference>
<dbReference type="Gene3D" id="1.10.340.30">
    <property type="entry name" value="Hypothetical protein, domain 2"/>
    <property type="match status" value="1"/>
</dbReference>
<comment type="caution">
    <text evidence="3">The sequence shown here is derived from an EMBL/GenBank/DDBJ whole genome shotgun (WGS) entry which is preliminary data.</text>
</comment>
<dbReference type="AlphaFoldDB" id="A0AAV8T116"/>
<dbReference type="GO" id="GO:0005634">
    <property type="term" value="C:nucleus"/>
    <property type="evidence" value="ECO:0007669"/>
    <property type="project" value="UniProtKB-SubCell"/>
</dbReference>
<comment type="subcellular location">
    <subcellularLocation>
        <location evidence="1">Nucleus</location>
    </subcellularLocation>
</comment>
<gene>
    <name evidence="3" type="ORF">K2173_012971</name>
</gene>
<organism evidence="3 4">
    <name type="scientific">Erythroxylum novogranatense</name>
    <dbReference type="NCBI Taxonomy" id="1862640"/>
    <lineage>
        <taxon>Eukaryota</taxon>
        <taxon>Viridiplantae</taxon>
        <taxon>Streptophyta</taxon>
        <taxon>Embryophyta</taxon>
        <taxon>Tracheophyta</taxon>
        <taxon>Spermatophyta</taxon>
        <taxon>Magnoliopsida</taxon>
        <taxon>eudicotyledons</taxon>
        <taxon>Gunneridae</taxon>
        <taxon>Pentapetalae</taxon>
        <taxon>rosids</taxon>
        <taxon>fabids</taxon>
        <taxon>Malpighiales</taxon>
        <taxon>Erythroxylaceae</taxon>
        <taxon>Erythroxylum</taxon>
    </lineage>
</organism>
<keyword evidence="4" id="KW-1185">Reference proteome</keyword>
<keyword evidence="2" id="KW-0539">Nucleus</keyword>
<evidence type="ECO:0000256" key="2">
    <source>
        <dbReference type="ARBA" id="ARBA00023242"/>
    </source>
</evidence>
<dbReference type="GO" id="GO:0003824">
    <property type="term" value="F:catalytic activity"/>
    <property type="evidence" value="ECO:0007669"/>
    <property type="project" value="InterPro"/>
</dbReference>
<proteinExistence type="predicted"/>
<dbReference type="PANTHER" id="PTHR15074:SF0">
    <property type="entry name" value="METHYL-CPG-BINDING DOMAIN PROTEIN 4-LIKE PROTEIN"/>
    <property type="match status" value="1"/>
</dbReference>
<dbReference type="EMBL" id="JAIWQS010000007">
    <property type="protein sequence ID" value="KAJ8760367.1"/>
    <property type="molecule type" value="Genomic_DNA"/>
</dbReference>
<sequence length="148" mass="17229">MKFSFVVVMVDVAYQRKSPDNTRKPPCSEFWLLQEDHAHDPWRVLVIYMLLNRTTGLQAGRVITNLFTLCPTEVVTEDIEKILRPLGLQKKRAVMMQRLSWEYLGEDWTHVTQLHGIGKYAADAHTIFCNWDLKLAIEESLESHNWAS</sequence>
<evidence type="ECO:0000313" key="4">
    <source>
        <dbReference type="Proteomes" id="UP001159364"/>
    </source>
</evidence>
<dbReference type="InterPro" id="IPR045138">
    <property type="entry name" value="MeCP2/MBD4"/>
</dbReference>
<accession>A0AAV8T116</accession>
<protein>
    <recommendedName>
        <fullName evidence="5">HhH-GPD domain-containing protein</fullName>
    </recommendedName>
</protein>
<reference evidence="3 4" key="1">
    <citation type="submission" date="2021-09" db="EMBL/GenBank/DDBJ databases">
        <title>Genomic insights and catalytic innovation underlie evolution of tropane alkaloids biosynthesis.</title>
        <authorList>
            <person name="Wang Y.-J."/>
            <person name="Tian T."/>
            <person name="Huang J.-P."/>
            <person name="Huang S.-X."/>
        </authorList>
    </citation>
    <scope>NUCLEOTIDE SEQUENCE [LARGE SCALE GENOMIC DNA]</scope>
    <source>
        <strain evidence="3">KIB-2018</strain>
        <tissue evidence="3">Leaf</tissue>
    </source>
</reference>